<dbReference type="Proteomes" id="UP000322619">
    <property type="component" value="Unassembled WGS sequence"/>
</dbReference>
<reference evidence="2 3" key="1">
    <citation type="submission" date="2019-08" db="EMBL/GenBank/DDBJ databases">
        <title>Isolation and enrichment of carboxydotrophic bacteria from anaerobic sludge for the production of bio-based chemicals from syngas.</title>
        <authorList>
            <person name="Antares A.L."/>
            <person name="Moreira J."/>
            <person name="Diender M."/>
            <person name="Parshina S.N."/>
            <person name="Stams A.J.M."/>
            <person name="Alves M."/>
            <person name="Alves J.I."/>
            <person name="Sousa D.Z."/>
        </authorList>
    </citation>
    <scope>NUCLEOTIDE SEQUENCE [LARGE SCALE GENOMIC DNA]</scope>
    <source>
        <strain evidence="2 3">JM</strain>
    </source>
</reference>
<sequence length="206" mass="23425">MRLIINKKNTEFKNAISEVKPLLAAIIQALAEDNLELSHLLVDGVAVYQDYEDYLSDQIETIAEVEAITLELKLLIEETLNSAFDYIGNALGLLKPLAEAYYQSPGPDAWKRLAELFEGLGWLLDTMNRIDQIDQLQVYILNYDIWNEYVQTLKGLNMELKELEQAMLNQDHVLIGDLILYEILPIFEAAEEKLRFLVPTGGAHVS</sequence>
<comment type="caution">
    <text evidence="2">The sequence shown here is derived from an EMBL/GenBank/DDBJ whole genome shotgun (WGS) entry which is preliminary data.</text>
</comment>
<evidence type="ECO:0000313" key="2">
    <source>
        <dbReference type="EMBL" id="TYC85941.1"/>
    </source>
</evidence>
<proteinExistence type="predicted"/>
<name>A0A5D0WQC0_9FIRM</name>
<dbReference type="AlphaFoldDB" id="A0A5D0WQC0"/>
<dbReference type="RefSeq" id="WP_148637484.1">
    <property type="nucleotide sequence ID" value="NZ_VSLA01000013.1"/>
</dbReference>
<protein>
    <submittedName>
        <fullName evidence="2">Uncharacterized protein</fullName>
    </submittedName>
</protein>
<keyword evidence="1" id="KW-0175">Coiled coil</keyword>
<feature type="coiled-coil region" evidence="1">
    <location>
        <begin position="146"/>
        <end position="173"/>
    </location>
</feature>
<gene>
    <name evidence="2" type="ORF">FXB42_08735</name>
</gene>
<evidence type="ECO:0000313" key="3">
    <source>
        <dbReference type="Proteomes" id="UP000322619"/>
    </source>
</evidence>
<dbReference type="EMBL" id="VSLA01000013">
    <property type="protein sequence ID" value="TYC85941.1"/>
    <property type="molecule type" value="Genomic_DNA"/>
</dbReference>
<accession>A0A5D0WQC0</accession>
<evidence type="ECO:0000256" key="1">
    <source>
        <dbReference type="SAM" id="Coils"/>
    </source>
</evidence>
<organism evidence="2 3">
    <name type="scientific">Acetobacterium wieringae</name>
    <dbReference type="NCBI Taxonomy" id="52694"/>
    <lineage>
        <taxon>Bacteria</taxon>
        <taxon>Bacillati</taxon>
        <taxon>Bacillota</taxon>
        <taxon>Clostridia</taxon>
        <taxon>Eubacteriales</taxon>
        <taxon>Eubacteriaceae</taxon>
        <taxon>Acetobacterium</taxon>
    </lineage>
</organism>